<protein>
    <submittedName>
        <fullName evidence="2">Uncharacterized protein</fullName>
    </submittedName>
</protein>
<evidence type="ECO:0000313" key="3">
    <source>
        <dbReference type="Proteomes" id="UP000827092"/>
    </source>
</evidence>
<accession>A0AAV6TDF9</accession>
<feature type="compositionally biased region" description="Low complexity" evidence="1">
    <location>
        <begin position="77"/>
        <end position="88"/>
    </location>
</feature>
<dbReference type="EMBL" id="JAFNEN010006429">
    <property type="protein sequence ID" value="KAG8155955.1"/>
    <property type="molecule type" value="Genomic_DNA"/>
</dbReference>
<comment type="caution">
    <text evidence="2">The sequence shown here is derived from an EMBL/GenBank/DDBJ whole genome shotgun (WGS) entry which is preliminary data.</text>
</comment>
<feature type="region of interest" description="Disordered" evidence="1">
    <location>
        <begin position="67"/>
        <end position="101"/>
    </location>
</feature>
<dbReference type="AlphaFoldDB" id="A0AAV6TDF9"/>
<feature type="region of interest" description="Disordered" evidence="1">
    <location>
        <begin position="1"/>
        <end position="52"/>
    </location>
</feature>
<evidence type="ECO:0000313" key="2">
    <source>
        <dbReference type="EMBL" id="KAG8155955.1"/>
    </source>
</evidence>
<keyword evidence="3" id="KW-1185">Reference proteome</keyword>
<feature type="compositionally biased region" description="Basic and acidic residues" evidence="1">
    <location>
        <begin position="31"/>
        <end position="46"/>
    </location>
</feature>
<organism evidence="2 3">
    <name type="scientific">Oedothorax gibbosus</name>
    <dbReference type="NCBI Taxonomy" id="931172"/>
    <lineage>
        <taxon>Eukaryota</taxon>
        <taxon>Metazoa</taxon>
        <taxon>Ecdysozoa</taxon>
        <taxon>Arthropoda</taxon>
        <taxon>Chelicerata</taxon>
        <taxon>Arachnida</taxon>
        <taxon>Araneae</taxon>
        <taxon>Araneomorphae</taxon>
        <taxon>Entelegynae</taxon>
        <taxon>Araneoidea</taxon>
        <taxon>Linyphiidae</taxon>
        <taxon>Erigoninae</taxon>
        <taxon>Oedothorax</taxon>
    </lineage>
</organism>
<proteinExistence type="predicted"/>
<evidence type="ECO:0000256" key="1">
    <source>
        <dbReference type="SAM" id="MobiDB-lite"/>
    </source>
</evidence>
<reference evidence="2 3" key="1">
    <citation type="journal article" date="2022" name="Nat. Ecol. Evol.">
        <title>A masculinizing supergene underlies an exaggerated male reproductive morph in a spider.</title>
        <authorList>
            <person name="Hendrickx F."/>
            <person name="De Corte Z."/>
            <person name="Sonet G."/>
            <person name="Van Belleghem S.M."/>
            <person name="Kostlbacher S."/>
            <person name="Vangestel C."/>
        </authorList>
    </citation>
    <scope>NUCLEOTIDE SEQUENCE [LARGE SCALE GENOMIC DNA]</scope>
    <source>
        <strain evidence="2">W744_W776</strain>
    </source>
</reference>
<sequence>MVGPHPTIDSFDKADLKDNVAGTSSPLHPCDQPKEKPFPPSRDPHPSKAPVFDIAPRNIAIKYNTKRRTLSRQTGSRLPRPALLLRGRGNNKGKKNVTTSE</sequence>
<gene>
    <name evidence="2" type="ORF">JTE90_018054</name>
</gene>
<name>A0AAV6TDF9_9ARAC</name>
<dbReference type="Proteomes" id="UP000827092">
    <property type="component" value="Unassembled WGS sequence"/>
</dbReference>